<dbReference type="GO" id="GO:0030132">
    <property type="term" value="C:clathrin coat of coated pit"/>
    <property type="evidence" value="ECO:0007669"/>
    <property type="project" value="InterPro"/>
</dbReference>
<dbReference type="GO" id="GO:0006886">
    <property type="term" value="P:intracellular protein transport"/>
    <property type="evidence" value="ECO:0007669"/>
    <property type="project" value="InterPro"/>
</dbReference>
<dbReference type="InterPro" id="IPR022365">
    <property type="entry name" value="Clathrin_H-chain_propeller_rpt"/>
</dbReference>
<dbReference type="Pfam" id="PF01394">
    <property type="entry name" value="Clathrin_propel"/>
    <property type="match status" value="2"/>
</dbReference>
<name>A0A1C7NA41_9FUNG</name>
<dbReference type="GO" id="GO:0006898">
    <property type="term" value="P:receptor-mediated endocytosis"/>
    <property type="evidence" value="ECO:0007669"/>
    <property type="project" value="TreeGrafter"/>
</dbReference>
<organism evidence="1 2">
    <name type="scientific">Choanephora cucurbitarum</name>
    <dbReference type="NCBI Taxonomy" id="101091"/>
    <lineage>
        <taxon>Eukaryota</taxon>
        <taxon>Fungi</taxon>
        <taxon>Fungi incertae sedis</taxon>
        <taxon>Mucoromycota</taxon>
        <taxon>Mucoromycotina</taxon>
        <taxon>Mucoromycetes</taxon>
        <taxon>Mucorales</taxon>
        <taxon>Mucorineae</taxon>
        <taxon>Choanephoraceae</taxon>
        <taxon>Choanephoroideae</taxon>
        <taxon>Choanephora</taxon>
    </lineage>
</organism>
<dbReference type="InterPro" id="IPR016025">
    <property type="entry name" value="Clathrin_H-chain_N"/>
</dbReference>
<dbReference type="Gene3D" id="2.130.10.110">
    <property type="entry name" value="Clathrin heavy-chain terminal domain"/>
    <property type="match status" value="1"/>
</dbReference>
<dbReference type="PANTHER" id="PTHR10292:SF1">
    <property type="entry name" value="CLATHRIN HEAVY CHAIN"/>
    <property type="match status" value="1"/>
</dbReference>
<dbReference type="EMBL" id="LUGH01000346">
    <property type="protein sequence ID" value="OBZ85911.1"/>
    <property type="molecule type" value="Genomic_DNA"/>
</dbReference>
<proteinExistence type="predicted"/>
<keyword evidence="2" id="KW-1185">Reference proteome</keyword>
<reference evidence="1 2" key="1">
    <citation type="submission" date="2016-03" db="EMBL/GenBank/DDBJ databases">
        <title>Choanephora cucurbitarum.</title>
        <authorList>
            <person name="Min B."/>
            <person name="Park H."/>
            <person name="Park J.-H."/>
            <person name="Shin H.-D."/>
            <person name="Choi I.-G."/>
        </authorList>
    </citation>
    <scope>NUCLEOTIDE SEQUENCE [LARGE SCALE GENOMIC DNA]</scope>
    <source>
        <strain evidence="1 2">KUS-F28377</strain>
    </source>
</reference>
<dbReference type="STRING" id="101091.A0A1C7NA41"/>
<dbReference type="GO" id="GO:0030130">
    <property type="term" value="C:clathrin coat of trans-Golgi network vesicle"/>
    <property type="evidence" value="ECO:0007669"/>
    <property type="project" value="InterPro"/>
</dbReference>
<dbReference type="OrthoDB" id="2113814at2759"/>
<sequence>MSEQLPIKFQEHAQLQNLGVNAASIGFNTLTMESDRFICVREQVNNQNQVVIIDLSNNNEITRRPITADSVIMHPKTKIMALKAQRQLQVFNLETKSKLKSHMMGEDVVFWKWLDLKTIGLVTEHCVYRWSIEGDSAPQKIFDRHGSLTGCQIINLRASADEKWYVLVGISARDGRVAGSMQLYSKERGVSQPIEGHAAAFAELTLQDASSPTKLFTFAVRTANMSAK</sequence>
<dbReference type="GO" id="GO:0005198">
    <property type="term" value="F:structural molecule activity"/>
    <property type="evidence" value="ECO:0007669"/>
    <property type="project" value="InterPro"/>
</dbReference>
<dbReference type="Proteomes" id="UP000093000">
    <property type="component" value="Unassembled WGS sequence"/>
</dbReference>
<dbReference type="AlphaFoldDB" id="A0A1C7NA41"/>
<dbReference type="GO" id="GO:0030479">
    <property type="term" value="C:actin cortical patch"/>
    <property type="evidence" value="ECO:0007669"/>
    <property type="project" value="TreeGrafter"/>
</dbReference>
<dbReference type="SUPFAM" id="SSF50989">
    <property type="entry name" value="Clathrin heavy-chain terminal domain"/>
    <property type="match status" value="1"/>
</dbReference>
<feature type="non-terminal residue" evidence="1">
    <location>
        <position position="228"/>
    </location>
</feature>
<accession>A0A1C7NA41</accession>
<evidence type="ECO:0008006" key="3">
    <source>
        <dbReference type="Google" id="ProtNLM"/>
    </source>
</evidence>
<dbReference type="GO" id="GO:0032051">
    <property type="term" value="F:clathrin light chain binding"/>
    <property type="evidence" value="ECO:0007669"/>
    <property type="project" value="TreeGrafter"/>
</dbReference>
<comment type="caution">
    <text evidence="1">The sequence shown here is derived from an EMBL/GenBank/DDBJ whole genome shotgun (WGS) entry which is preliminary data.</text>
</comment>
<dbReference type="GO" id="GO:0071439">
    <property type="term" value="C:clathrin complex"/>
    <property type="evidence" value="ECO:0007669"/>
    <property type="project" value="TreeGrafter"/>
</dbReference>
<dbReference type="GO" id="GO:0005829">
    <property type="term" value="C:cytosol"/>
    <property type="evidence" value="ECO:0007669"/>
    <property type="project" value="GOC"/>
</dbReference>
<evidence type="ECO:0000313" key="2">
    <source>
        <dbReference type="Proteomes" id="UP000093000"/>
    </source>
</evidence>
<dbReference type="GO" id="GO:0006895">
    <property type="term" value="P:Golgi to endosome transport"/>
    <property type="evidence" value="ECO:0007669"/>
    <property type="project" value="TreeGrafter"/>
</dbReference>
<dbReference type="InParanoid" id="A0A1C7NA41"/>
<evidence type="ECO:0000313" key="1">
    <source>
        <dbReference type="EMBL" id="OBZ85911.1"/>
    </source>
</evidence>
<protein>
    <recommendedName>
        <fullName evidence="3">Clathrin heavy chain 1</fullName>
    </recommendedName>
</protein>
<gene>
    <name evidence="1" type="ORF">A0J61_06039</name>
</gene>
<dbReference type="PANTHER" id="PTHR10292">
    <property type="entry name" value="CLATHRIN HEAVY CHAIN RELATED"/>
    <property type="match status" value="1"/>
</dbReference>